<proteinExistence type="predicted"/>
<keyword evidence="1" id="KW-0472">Membrane</keyword>
<dbReference type="RefSeq" id="WP_221873652.1">
    <property type="nucleotide sequence ID" value="NZ_JACWFH010000012.1"/>
</dbReference>
<gene>
    <name evidence="2" type="ORF">H0185_11595</name>
</gene>
<sequence length="60" mass="6879">MRVLLTVIGAIVAIAILYTLYQMQLGAISFFLLSIFCFTLSAILFKKRKVKGIDRRDKRL</sequence>
<comment type="caution">
    <text evidence="2">The sequence shown here is derived from an EMBL/GenBank/DDBJ whole genome shotgun (WGS) entry which is preliminary data.</text>
</comment>
<feature type="transmembrane region" description="Helical" evidence="1">
    <location>
        <begin position="25"/>
        <end position="45"/>
    </location>
</feature>
<keyword evidence="1" id="KW-1133">Transmembrane helix</keyword>
<evidence type="ECO:0000313" key="3">
    <source>
        <dbReference type="Proteomes" id="UP000769780"/>
    </source>
</evidence>
<name>A0ABS7K5G2_9BACI</name>
<keyword evidence="1" id="KW-0812">Transmembrane</keyword>
<reference evidence="2 3" key="1">
    <citation type="submission" date="2020-07" db="EMBL/GenBank/DDBJ databases">
        <title>Fungal Genomes of the International Space Station.</title>
        <authorList>
            <person name="Seuylemezian A."/>
            <person name="Singh N.K."/>
            <person name="Wood J."/>
            <person name="Venkateswaran K."/>
        </authorList>
    </citation>
    <scope>NUCLEOTIDE SEQUENCE [LARGE SCALE GENOMIC DNA]</scope>
    <source>
        <strain evidence="2 3">PL-B2</strain>
    </source>
</reference>
<dbReference type="Proteomes" id="UP000769780">
    <property type="component" value="Unassembled WGS sequence"/>
</dbReference>
<keyword evidence="3" id="KW-1185">Reference proteome</keyword>
<evidence type="ECO:0000256" key="1">
    <source>
        <dbReference type="SAM" id="Phobius"/>
    </source>
</evidence>
<evidence type="ECO:0000313" key="2">
    <source>
        <dbReference type="EMBL" id="MBY0097439.1"/>
    </source>
</evidence>
<organism evidence="2 3">
    <name type="scientific">Mesobacillus maritimus</name>
    <dbReference type="NCBI Taxonomy" id="1643336"/>
    <lineage>
        <taxon>Bacteria</taxon>
        <taxon>Bacillati</taxon>
        <taxon>Bacillota</taxon>
        <taxon>Bacilli</taxon>
        <taxon>Bacillales</taxon>
        <taxon>Bacillaceae</taxon>
        <taxon>Mesobacillus</taxon>
    </lineage>
</organism>
<protein>
    <submittedName>
        <fullName evidence="2">Uncharacterized protein</fullName>
    </submittedName>
</protein>
<accession>A0ABS7K5G2</accession>
<dbReference type="EMBL" id="JACWFH010000012">
    <property type="protein sequence ID" value="MBY0097439.1"/>
    <property type="molecule type" value="Genomic_DNA"/>
</dbReference>